<dbReference type="Gene3D" id="2.40.50.140">
    <property type="entry name" value="Nucleic acid-binding proteins"/>
    <property type="match status" value="1"/>
</dbReference>
<dbReference type="PANTHER" id="PTHR37296:SF1">
    <property type="entry name" value="CONSERVED VIRULENCE FACTOR B"/>
    <property type="match status" value="1"/>
</dbReference>
<proteinExistence type="predicted"/>
<gene>
    <name evidence="1" type="ORF">ABVT43_17330</name>
</gene>
<dbReference type="InterPro" id="IPR014464">
    <property type="entry name" value="CvfB_fam"/>
</dbReference>
<dbReference type="InterPro" id="IPR039566">
    <property type="entry name" value="CvfB_S1_st"/>
</dbReference>
<keyword evidence="2" id="KW-1185">Reference proteome</keyword>
<dbReference type="Gene3D" id="1.10.10.10">
    <property type="entry name" value="Winged helix-like DNA-binding domain superfamily/Winged helix DNA-binding domain"/>
    <property type="match status" value="1"/>
</dbReference>
<dbReference type="InterPro" id="IPR040764">
    <property type="entry name" value="CvfB_WH"/>
</dbReference>
<protein>
    <submittedName>
        <fullName evidence="1">S1-like domain-containing RNA-binding protein</fullName>
    </submittedName>
</protein>
<evidence type="ECO:0000313" key="1">
    <source>
        <dbReference type="EMBL" id="MET1256908.1"/>
    </source>
</evidence>
<dbReference type="PANTHER" id="PTHR37296">
    <property type="entry name" value="CONSERVED VIRULENCE FACTOR B"/>
    <property type="match status" value="1"/>
</dbReference>
<organism evidence="1 2">
    <name type="scientific">Aliikangiella maris</name>
    <dbReference type="NCBI Taxonomy" id="3162458"/>
    <lineage>
        <taxon>Bacteria</taxon>
        <taxon>Pseudomonadati</taxon>
        <taxon>Pseudomonadota</taxon>
        <taxon>Gammaproteobacteria</taxon>
        <taxon>Oceanospirillales</taxon>
        <taxon>Pleioneaceae</taxon>
        <taxon>Aliikangiella</taxon>
    </lineage>
</organism>
<comment type="caution">
    <text evidence="1">The sequence shown here is derived from an EMBL/GenBank/DDBJ whole genome shotgun (WGS) entry which is preliminary data.</text>
</comment>
<dbReference type="InterPro" id="IPR003029">
    <property type="entry name" value="S1_domain"/>
</dbReference>
<dbReference type="Pfam" id="PF13509">
    <property type="entry name" value="S1_2"/>
    <property type="match status" value="2"/>
</dbReference>
<dbReference type="InterPro" id="IPR012340">
    <property type="entry name" value="NA-bd_OB-fold"/>
</dbReference>
<evidence type="ECO:0000313" key="2">
    <source>
        <dbReference type="Proteomes" id="UP001548189"/>
    </source>
</evidence>
<dbReference type="Proteomes" id="UP001548189">
    <property type="component" value="Unassembled WGS sequence"/>
</dbReference>
<reference evidence="1 2" key="1">
    <citation type="submission" date="2024-06" db="EMBL/GenBank/DDBJ databases">
        <authorList>
            <person name="Li F."/>
        </authorList>
    </citation>
    <scope>NUCLEOTIDE SEQUENCE [LARGE SCALE GENOMIC DNA]</scope>
    <source>
        <strain evidence="1 2">GXAS 311</strain>
    </source>
</reference>
<dbReference type="Pfam" id="PF17783">
    <property type="entry name" value="WHD_CvfB"/>
    <property type="match status" value="1"/>
</dbReference>
<name>A0ABV2BY96_9GAMM</name>
<dbReference type="SMART" id="SM00316">
    <property type="entry name" value="S1"/>
    <property type="match status" value="2"/>
</dbReference>
<accession>A0ABV2BY96</accession>
<dbReference type="InterPro" id="IPR036388">
    <property type="entry name" value="WH-like_DNA-bd_sf"/>
</dbReference>
<sequence>MIKVGQFNFLKIASQSARGGLLEAGELGQIFLPAKQLPAQSKVGDRLSVFLYRNSHDEIVATTQKPKVEIGGIACLKVTSVTKVGAFVDWGLPKELLIPFGEQTQRLKIGDTPIVFVYLDNSDRLCASTKLNKKLVAETQGLKSGDAVNLIVGDKSDLGYKMVVNQKFWGLLHFSDVVQPLQFGQILRGYIKNLRPDRRVDISLVPMGLPANSDSLSQKIMQKLSSEGGYMAIGDKTPPEQIYQLFGVSKKRFKSELGKLFKQRRIIIETSGIRLTGKKPDSVKK</sequence>
<dbReference type="EMBL" id="JBEVCJ010000030">
    <property type="protein sequence ID" value="MET1256908.1"/>
    <property type="molecule type" value="Genomic_DNA"/>
</dbReference>
<dbReference type="PIRSF" id="PIRSF012524">
    <property type="entry name" value="YitL_S1"/>
    <property type="match status" value="1"/>
</dbReference>